<protein>
    <recommendedName>
        <fullName evidence="5">[Ribosomal protein bS18]-alanine N-acetyltransferase</fullName>
        <ecNumber evidence="5">2.3.1.266</ecNumber>
    </recommendedName>
</protein>
<dbReference type="EMBL" id="QHJG01000026">
    <property type="protein sequence ID" value="PWY54903.1"/>
    <property type="molecule type" value="Genomic_DNA"/>
</dbReference>
<dbReference type="CDD" id="cd04301">
    <property type="entry name" value="NAT_SF"/>
    <property type="match status" value="1"/>
</dbReference>
<dbReference type="EMBL" id="RZGX01000021">
    <property type="protein sequence ID" value="RUR20909.1"/>
    <property type="molecule type" value="Genomic_DNA"/>
</dbReference>
<comment type="function">
    <text evidence="5">Acetylates the N-terminal alanine of ribosomal protein bS18.</text>
</comment>
<comment type="caution">
    <text evidence="7">The sequence shown here is derived from an EMBL/GenBank/DDBJ whole genome shotgun (WGS) entry which is preliminary data.</text>
</comment>
<dbReference type="Pfam" id="PF00583">
    <property type="entry name" value="Acetyltransf_1"/>
    <property type="match status" value="1"/>
</dbReference>
<evidence type="ECO:0000256" key="5">
    <source>
        <dbReference type="RuleBase" id="RU363094"/>
    </source>
</evidence>
<dbReference type="NCBIfam" id="TIGR01575">
    <property type="entry name" value="rimI"/>
    <property type="match status" value="1"/>
</dbReference>
<reference evidence="8 10" key="2">
    <citation type="submission" date="2018-12" db="EMBL/GenBank/DDBJ databases">
        <title>Legionella sp,whole genome shotgun sequence.</title>
        <authorList>
            <person name="Wu H."/>
        </authorList>
    </citation>
    <scope>NUCLEOTIDE SEQUENCE [LARGE SCALE GENOMIC DNA]</scope>
    <source>
        <strain evidence="10">km489</strain>
        <strain evidence="8">Km489</strain>
    </source>
</reference>
<evidence type="ECO:0000313" key="8">
    <source>
        <dbReference type="EMBL" id="RUR20909.1"/>
    </source>
</evidence>
<dbReference type="PROSITE" id="PS51186">
    <property type="entry name" value="GNAT"/>
    <property type="match status" value="1"/>
</dbReference>
<comment type="subcellular location">
    <subcellularLocation>
        <location evidence="5">Cytoplasm</location>
    </subcellularLocation>
</comment>
<name>A0A317TYZ0_9GAMM</name>
<dbReference type="Proteomes" id="UP000287374">
    <property type="component" value="Unassembled WGS sequence"/>
</dbReference>
<dbReference type="EC" id="2.3.1.266" evidence="5"/>
<dbReference type="AlphaFoldDB" id="A0A317TYZ0"/>
<dbReference type="SUPFAM" id="SSF55729">
    <property type="entry name" value="Acyl-CoA N-acyltransferases (Nat)"/>
    <property type="match status" value="1"/>
</dbReference>
<evidence type="ECO:0000256" key="3">
    <source>
        <dbReference type="ARBA" id="ARBA00022679"/>
    </source>
</evidence>
<evidence type="ECO:0000313" key="10">
    <source>
        <dbReference type="Proteomes" id="UP000287374"/>
    </source>
</evidence>
<proteinExistence type="inferred from homology"/>
<evidence type="ECO:0000256" key="2">
    <source>
        <dbReference type="ARBA" id="ARBA00022490"/>
    </source>
</evidence>
<keyword evidence="3 7" id="KW-0808">Transferase</keyword>
<dbReference type="PANTHER" id="PTHR43420:SF12">
    <property type="entry name" value="N-ACETYLTRANSFERASE DOMAIN-CONTAINING PROTEIN"/>
    <property type="match status" value="1"/>
</dbReference>
<evidence type="ECO:0000259" key="6">
    <source>
        <dbReference type="PROSITE" id="PS51186"/>
    </source>
</evidence>
<keyword evidence="4" id="KW-0012">Acyltransferase</keyword>
<sequence>MTLNIRSMNESDIDKVYAIEKDVHIAPWYRDILRDCVRVGYDCRVFEVDVENSLIIGGYIISRHSNKSCHILNFCIAKSFQSKGYGRQFLERVLHSLIESQHIDYVVLEVRPSNKAALHLYKSMGFEQIEIKPAYYIENNHVEDAIVLKKILSI</sequence>
<dbReference type="InterPro" id="IPR006464">
    <property type="entry name" value="AcTrfase_RimI/Ard1"/>
</dbReference>
<dbReference type="RefSeq" id="WP_110143444.1">
    <property type="nucleotide sequence ID" value="NZ_QHJG01000026.1"/>
</dbReference>
<dbReference type="Gene3D" id="3.40.630.30">
    <property type="match status" value="1"/>
</dbReference>
<keyword evidence="10" id="KW-1185">Reference proteome</keyword>
<feature type="domain" description="N-acetyltransferase" evidence="6">
    <location>
        <begin position="3"/>
        <end position="153"/>
    </location>
</feature>
<evidence type="ECO:0000256" key="4">
    <source>
        <dbReference type="ARBA" id="ARBA00023315"/>
    </source>
</evidence>
<dbReference type="Proteomes" id="UP000247152">
    <property type="component" value="Unassembled WGS sequence"/>
</dbReference>
<reference evidence="7 9" key="1">
    <citation type="submission" date="2018-05" db="EMBL/GenBank/DDBJ databases">
        <title>Legionella qingyii sp.nov., whole genome shotgun sequence.</title>
        <authorList>
            <person name="Wu H."/>
            <person name="Zhu Q."/>
            <person name="Hu C."/>
        </authorList>
    </citation>
    <scope>NUCLEOTIDE SEQUENCE [LARGE SCALE GENOMIC DNA]</scope>
    <source>
        <strain evidence="7 9">HEB18</strain>
    </source>
</reference>
<comment type="catalytic activity">
    <reaction evidence="5">
        <text>N-terminal L-alanyl-[ribosomal protein bS18] + acetyl-CoA = N-terminal N(alpha)-acetyl-L-alanyl-[ribosomal protein bS18] + CoA + H(+)</text>
        <dbReference type="Rhea" id="RHEA:43756"/>
        <dbReference type="Rhea" id="RHEA-COMP:10676"/>
        <dbReference type="Rhea" id="RHEA-COMP:10677"/>
        <dbReference type="ChEBI" id="CHEBI:15378"/>
        <dbReference type="ChEBI" id="CHEBI:57287"/>
        <dbReference type="ChEBI" id="CHEBI:57288"/>
        <dbReference type="ChEBI" id="CHEBI:64718"/>
        <dbReference type="ChEBI" id="CHEBI:83683"/>
        <dbReference type="EC" id="2.3.1.266"/>
    </reaction>
</comment>
<evidence type="ECO:0000313" key="9">
    <source>
        <dbReference type="Proteomes" id="UP000247152"/>
    </source>
</evidence>
<organism evidence="7 9">
    <name type="scientific">Legionella qingyii</name>
    <dbReference type="NCBI Taxonomy" id="2184757"/>
    <lineage>
        <taxon>Bacteria</taxon>
        <taxon>Pseudomonadati</taxon>
        <taxon>Pseudomonadota</taxon>
        <taxon>Gammaproteobacteria</taxon>
        <taxon>Legionellales</taxon>
        <taxon>Legionellaceae</taxon>
        <taxon>Legionella</taxon>
    </lineage>
</organism>
<keyword evidence="2 5" id="KW-0963">Cytoplasm</keyword>
<dbReference type="InterPro" id="IPR000182">
    <property type="entry name" value="GNAT_dom"/>
</dbReference>
<dbReference type="PANTHER" id="PTHR43420">
    <property type="entry name" value="ACETYLTRANSFERASE"/>
    <property type="match status" value="1"/>
</dbReference>
<evidence type="ECO:0000256" key="1">
    <source>
        <dbReference type="ARBA" id="ARBA00005395"/>
    </source>
</evidence>
<dbReference type="GO" id="GO:0008999">
    <property type="term" value="F:protein-N-terminal-alanine acetyltransferase activity"/>
    <property type="evidence" value="ECO:0007669"/>
    <property type="project" value="UniProtKB-EC"/>
</dbReference>
<gene>
    <name evidence="7" type="primary">rimI</name>
    <name evidence="7" type="ORF">DGG96_14820</name>
    <name evidence="8" type="ORF">ELY20_13970</name>
</gene>
<dbReference type="InterPro" id="IPR050680">
    <property type="entry name" value="YpeA/RimI_acetyltransf"/>
</dbReference>
<comment type="similarity">
    <text evidence="1 5">Belongs to the acetyltransferase family. RimI subfamily.</text>
</comment>
<dbReference type="OrthoDB" id="9796919at2"/>
<dbReference type="InterPro" id="IPR016181">
    <property type="entry name" value="Acyl_CoA_acyltransferase"/>
</dbReference>
<evidence type="ECO:0000313" key="7">
    <source>
        <dbReference type="EMBL" id="PWY54903.1"/>
    </source>
</evidence>
<accession>A0A317TYZ0</accession>
<dbReference type="GO" id="GO:0005737">
    <property type="term" value="C:cytoplasm"/>
    <property type="evidence" value="ECO:0007669"/>
    <property type="project" value="UniProtKB-SubCell"/>
</dbReference>